<feature type="transmembrane region" description="Helical" evidence="1">
    <location>
        <begin position="248"/>
        <end position="273"/>
    </location>
</feature>
<keyword evidence="1" id="KW-0472">Membrane</keyword>
<evidence type="ECO:0000256" key="1">
    <source>
        <dbReference type="SAM" id="Phobius"/>
    </source>
</evidence>
<dbReference type="InterPro" id="IPR022134">
    <property type="entry name" value="DUF3667"/>
</dbReference>
<proteinExistence type="predicted"/>
<sequence length="319" mass="36112">MPRSDSESPPPLPGHCLNCGTKLQGHWCHECGQREFNFRRGFWHMVIETLEHLVHLDGRFSQSVVSLLFKPGRLTEAFLVGKRAAQVPPLRFYLFVSLLFFLTLPLRTNIHLPAFEIDPNPADVAAAETVLADIPEVEQYGGTDFIKGLRDGQSLKALANAEEVTAEEKRFLEILDNLRVRFSHPQDFVDFLLRHAANVIFFSLPVFALLTRILFRSARRTYLEHLVVALHLGSFYFAFSLVEEGWSRLLGLVATPLAAIVSALAGLYTFAFLPWMFHRVFKRGIWGTLWRTAFFLMAGTFYFVFALLATTVVYAMAGG</sequence>
<keyword evidence="1" id="KW-1133">Transmembrane helix</keyword>
<keyword evidence="1" id="KW-0812">Transmembrane</keyword>
<evidence type="ECO:0000313" key="2">
    <source>
        <dbReference type="EMBL" id="WED63934.1"/>
    </source>
</evidence>
<dbReference type="Pfam" id="PF12412">
    <property type="entry name" value="DUF3667"/>
    <property type="match status" value="1"/>
</dbReference>
<accession>A0AAF0CPB9</accession>
<evidence type="ECO:0000313" key="3">
    <source>
        <dbReference type="Proteomes" id="UP001218638"/>
    </source>
</evidence>
<organism evidence="2 3">
    <name type="scientific">Synoicihabitans lomoniglobus</name>
    <dbReference type="NCBI Taxonomy" id="2909285"/>
    <lineage>
        <taxon>Bacteria</taxon>
        <taxon>Pseudomonadati</taxon>
        <taxon>Verrucomicrobiota</taxon>
        <taxon>Opitutia</taxon>
        <taxon>Opitutales</taxon>
        <taxon>Opitutaceae</taxon>
        <taxon>Synoicihabitans</taxon>
    </lineage>
</organism>
<dbReference type="AlphaFoldDB" id="A0AAF0CPB9"/>
<keyword evidence="3" id="KW-1185">Reference proteome</keyword>
<name>A0AAF0CPB9_9BACT</name>
<dbReference type="EMBL" id="CP119075">
    <property type="protein sequence ID" value="WED63934.1"/>
    <property type="molecule type" value="Genomic_DNA"/>
</dbReference>
<feature type="transmembrane region" description="Helical" evidence="1">
    <location>
        <begin position="195"/>
        <end position="215"/>
    </location>
</feature>
<protein>
    <submittedName>
        <fullName evidence="2">DUF3667 domain-containing protein</fullName>
    </submittedName>
</protein>
<dbReference type="RefSeq" id="WP_330930638.1">
    <property type="nucleotide sequence ID" value="NZ_CP119075.1"/>
</dbReference>
<dbReference type="KEGG" id="slom:PXH66_16475"/>
<dbReference type="Proteomes" id="UP001218638">
    <property type="component" value="Chromosome"/>
</dbReference>
<gene>
    <name evidence="2" type="ORF">PXH66_16475</name>
</gene>
<reference evidence="2" key="1">
    <citation type="submission" date="2023-03" db="EMBL/GenBank/DDBJ databases">
        <title>Lomoglobus Profundus gen. nov., sp. nov., a novel member of the phylum Verrucomicrobia, isolated from deep-marine sediment of South China Sea.</title>
        <authorList>
            <person name="Ahmad T."/>
            <person name="Ishaq S.E."/>
            <person name="Wang F."/>
        </authorList>
    </citation>
    <scope>NUCLEOTIDE SEQUENCE</scope>
    <source>
        <strain evidence="2">LMO-M01</strain>
    </source>
</reference>
<feature type="transmembrane region" description="Helical" evidence="1">
    <location>
        <begin position="222"/>
        <end position="242"/>
    </location>
</feature>
<feature type="transmembrane region" description="Helical" evidence="1">
    <location>
        <begin position="294"/>
        <end position="317"/>
    </location>
</feature>